<protein>
    <submittedName>
        <fullName evidence="1">Uncharacterized protein</fullName>
    </submittedName>
</protein>
<reference evidence="1 2" key="1">
    <citation type="submission" date="2021-06" db="EMBL/GenBank/DDBJ databases">
        <title>Caerostris darwini draft genome.</title>
        <authorList>
            <person name="Kono N."/>
            <person name="Arakawa K."/>
        </authorList>
    </citation>
    <scope>NUCLEOTIDE SEQUENCE [LARGE SCALE GENOMIC DNA]</scope>
</reference>
<dbReference type="AlphaFoldDB" id="A0AAV4PDB1"/>
<proteinExistence type="predicted"/>
<keyword evidence="2" id="KW-1185">Reference proteome</keyword>
<dbReference type="Proteomes" id="UP001054837">
    <property type="component" value="Unassembled WGS sequence"/>
</dbReference>
<name>A0AAV4PDB1_9ARAC</name>
<evidence type="ECO:0000313" key="2">
    <source>
        <dbReference type="Proteomes" id="UP001054837"/>
    </source>
</evidence>
<dbReference type="EMBL" id="BPLQ01002550">
    <property type="protein sequence ID" value="GIX93884.1"/>
    <property type="molecule type" value="Genomic_DNA"/>
</dbReference>
<organism evidence="1 2">
    <name type="scientific">Caerostris darwini</name>
    <dbReference type="NCBI Taxonomy" id="1538125"/>
    <lineage>
        <taxon>Eukaryota</taxon>
        <taxon>Metazoa</taxon>
        <taxon>Ecdysozoa</taxon>
        <taxon>Arthropoda</taxon>
        <taxon>Chelicerata</taxon>
        <taxon>Arachnida</taxon>
        <taxon>Araneae</taxon>
        <taxon>Araneomorphae</taxon>
        <taxon>Entelegynae</taxon>
        <taxon>Araneoidea</taxon>
        <taxon>Araneidae</taxon>
        <taxon>Caerostris</taxon>
    </lineage>
</organism>
<comment type="caution">
    <text evidence="1">The sequence shown here is derived from an EMBL/GenBank/DDBJ whole genome shotgun (WGS) entry which is preliminary data.</text>
</comment>
<sequence>MYTHISANKTNPLNNTESILSVPVWLTSELSKDQKNSPREQGGITNNSSLPTVRCSVVLSNKTTWMGGREGGKKNYYYSFHSEKNPIVGGEGVGEDCCCCSMELCPKFGCHVLIPDITFPGAFRVLFLIDE</sequence>
<accession>A0AAV4PDB1</accession>
<evidence type="ECO:0000313" key="1">
    <source>
        <dbReference type="EMBL" id="GIX93884.1"/>
    </source>
</evidence>
<gene>
    <name evidence="1" type="ORF">CDAR_179161</name>
</gene>